<accession>A0A6C0BHM1</accession>
<reference evidence="2" key="1">
    <citation type="journal article" date="2020" name="Nature">
        <title>Giant virus diversity and host interactions through global metagenomics.</title>
        <authorList>
            <person name="Schulz F."/>
            <person name="Roux S."/>
            <person name="Paez-Espino D."/>
            <person name="Jungbluth S."/>
            <person name="Walsh D.A."/>
            <person name="Denef V.J."/>
            <person name="McMahon K.D."/>
            <person name="Konstantinidis K.T."/>
            <person name="Eloe-Fadrosh E.A."/>
            <person name="Kyrpides N.C."/>
            <person name="Woyke T."/>
        </authorList>
    </citation>
    <scope>NUCLEOTIDE SEQUENCE</scope>
    <source>
        <strain evidence="2">GVMAG-M-3300013006-15</strain>
    </source>
</reference>
<proteinExistence type="predicted"/>
<dbReference type="Pfam" id="PF03235">
    <property type="entry name" value="GmrSD_N"/>
    <property type="match status" value="1"/>
</dbReference>
<name>A0A6C0BHM1_9ZZZZ</name>
<dbReference type="EMBL" id="MN739165">
    <property type="protein sequence ID" value="QHS91845.1"/>
    <property type="molecule type" value="Genomic_DNA"/>
</dbReference>
<dbReference type="PANTHER" id="PTHR39639:SF1">
    <property type="entry name" value="DUF262 DOMAIN-CONTAINING PROTEIN"/>
    <property type="match status" value="1"/>
</dbReference>
<evidence type="ECO:0000259" key="1">
    <source>
        <dbReference type="Pfam" id="PF03235"/>
    </source>
</evidence>
<protein>
    <recommendedName>
        <fullName evidence="1">GmrSD restriction endonucleases N-terminal domain-containing protein</fullName>
    </recommendedName>
</protein>
<organism evidence="2">
    <name type="scientific">viral metagenome</name>
    <dbReference type="NCBI Taxonomy" id="1070528"/>
    <lineage>
        <taxon>unclassified sequences</taxon>
        <taxon>metagenomes</taxon>
        <taxon>organismal metagenomes</taxon>
    </lineage>
</organism>
<dbReference type="PANTHER" id="PTHR39639">
    <property type="entry name" value="CHROMOSOME 16, WHOLE GENOME SHOTGUN SEQUENCE"/>
    <property type="match status" value="1"/>
</dbReference>
<evidence type="ECO:0000313" key="2">
    <source>
        <dbReference type="EMBL" id="QHS91845.1"/>
    </source>
</evidence>
<dbReference type="InterPro" id="IPR004919">
    <property type="entry name" value="GmrSD_N"/>
</dbReference>
<dbReference type="AlphaFoldDB" id="A0A6C0BHM1"/>
<sequence length="383" mass="44493">MAFEEFEEVKGRSNKEMTVEKLTDWLNSDTIKIPPWQRELAWPQYMRTVFVSSVIDNDPTPQILLRKVDMEYYLEDGRQRLTALRDFRDGVLTDKIRRKFDDLSADEKNKFLKYRIPVQSYWGYSNKEAIEFFMRYQEGKALTVGEKYHAVNDWSPLVKMTKDLLMTAGSGFHDRAETIWGRRCDEKNSNGEITDKKRTWLASACAIIGGLAWGPTRITKQWNDINTPETATNPATSMLTMPLQGAGETEDQVKAKIVSKLEMIFSIYEEVQHRHPANMPKCKKQFDPGFATGYIIYSMSRAIPNDFLKERWVSFLVHERKLDATYRKPKLQSEEVVGECRNWSLERWKRGHNHVFHNTPYVVTTVPIVQNPASPDVDSDDSE</sequence>
<feature type="domain" description="GmrSD restriction endonucleases N-terminal" evidence="1">
    <location>
        <begin position="23"/>
        <end position="128"/>
    </location>
</feature>